<proteinExistence type="predicted"/>
<keyword evidence="2" id="KW-1185">Reference proteome</keyword>
<evidence type="ECO:0000313" key="1">
    <source>
        <dbReference type="EMBL" id="KTD32166.1"/>
    </source>
</evidence>
<dbReference type="RefSeq" id="WP_058506054.1">
    <property type="nucleotide sequence ID" value="NZ_CAAAIF010000027.1"/>
</dbReference>
<evidence type="ECO:0000313" key="2">
    <source>
        <dbReference type="Proteomes" id="UP000054725"/>
    </source>
</evidence>
<protein>
    <submittedName>
        <fullName evidence="1">Uncharacterized protein</fullName>
    </submittedName>
</protein>
<gene>
    <name evidence="1" type="ORF">Lnau_3077</name>
</gene>
<comment type="caution">
    <text evidence="1">The sequence shown here is derived from an EMBL/GenBank/DDBJ whole genome shotgun (WGS) entry which is preliminary data.</text>
</comment>
<sequence length="137" mass="15306">MKYYPSFAVLILTFIISINCSATCKKVYTIGAYDEAFKNHITVTKLGPLSASEVPATLPKSFLEKDGSYGGGETFCSIEEACYALKSQLASGVLPKTEAWHIYILDAVWSYDTYELHTNDYRLNRPVKVLQSVRESC</sequence>
<name>A0A0W0WJE4_9GAMM</name>
<dbReference type="AlphaFoldDB" id="A0A0W0WJE4"/>
<reference evidence="1 2" key="1">
    <citation type="submission" date="2015-11" db="EMBL/GenBank/DDBJ databases">
        <title>Genomic analysis of 38 Legionella species identifies large and diverse effector repertoires.</title>
        <authorList>
            <person name="Burstein D."/>
            <person name="Amaro F."/>
            <person name="Zusman T."/>
            <person name="Lifshitz Z."/>
            <person name="Cohen O."/>
            <person name="Gilbert J.A."/>
            <person name="Pupko T."/>
            <person name="Shuman H.A."/>
            <person name="Segal G."/>
        </authorList>
    </citation>
    <scope>NUCLEOTIDE SEQUENCE [LARGE SCALE GENOMIC DNA]</scope>
    <source>
        <strain evidence="1 2">ATCC 49506</strain>
    </source>
</reference>
<dbReference type="NCBIfam" id="NF041942">
    <property type="entry name" value="DVU2496_dom"/>
    <property type="match status" value="1"/>
</dbReference>
<dbReference type="PATRIC" id="fig|45070.6.peg.3248"/>
<dbReference type="EMBL" id="LNYO01000027">
    <property type="protein sequence ID" value="KTD32166.1"/>
    <property type="molecule type" value="Genomic_DNA"/>
</dbReference>
<organism evidence="1 2">
    <name type="scientific">Legionella nautarum</name>
    <dbReference type="NCBI Taxonomy" id="45070"/>
    <lineage>
        <taxon>Bacteria</taxon>
        <taxon>Pseudomonadati</taxon>
        <taxon>Pseudomonadota</taxon>
        <taxon>Gammaproteobacteria</taxon>
        <taxon>Legionellales</taxon>
        <taxon>Legionellaceae</taxon>
        <taxon>Legionella</taxon>
    </lineage>
</organism>
<accession>A0A0W0WJE4</accession>
<dbReference type="Proteomes" id="UP000054725">
    <property type="component" value="Unassembled WGS sequence"/>
</dbReference>
<dbReference type="OrthoDB" id="5638731at2"/>
<dbReference type="InterPro" id="IPR049649">
    <property type="entry name" value="DVU2496-like_C"/>
</dbReference>